<keyword evidence="1" id="KW-0732">Signal</keyword>
<evidence type="ECO:0000313" key="3">
    <source>
        <dbReference type="Proteomes" id="UP001582793"/>
    </source>
</evidence>
<name>A0ABV5CT88_9ACTN</name>
<proteinExistence type="predicted"/>
<keyword evidence="3" id="KW-1185">Reference proteome</keyword>
<evidence type="ECO:0000313" key="2">
    <source>
        <dbReference type="EMBL" id="MFB6395230.1"/>
    </source>
</evidence>
<gene>
    <name evidence="2" type="ORF">AAFH96_19265</name>
</gene>
<feature type="signal peptide" evidence="1">
    <location>
        <begin position="1"/>
        <end position="22"/>
    </location>
</feature>
<dbReference type="SUPFAM" id="SSF69304">
    <property type="entry name" value="Tricorn protease N-terminal domain"/>
    <property type="match status" value="1"/>
</dbReference>
<comment type="caution">
    <text evidence="2">The sequence shown here is derived from an EMBL/GenBank/DDBJ whole genome shotgun (WGS) entry which is preliminary data.</text>
</comment>
<feature type="chain" id="PRO_5045218412" evidence="1">
    <location>
        <begin position="23"/>
        <end position="835"/>
    </location>
</feature>
<dbReference type="RefSeq" id="WP_375735126.1">
    <property type="nucleotide sequence ID" value="NZ_JBCGDC010000053.1"/>
</dbReference>
<protein>
    <submittedName>
        <fullName evidence="2">Uncharacterized protein</fullName>
    </submittedName>
</protein>
<accession>A0ABV5CT88</accession>
<organism evidence="2 3">
    <name type="scientific">Polymorphospora lycopeni</name>
    <dbReference type="NCBI Taxonomy" id="3140240"/>
    <lineage>
        <taxon>Bacteria</taxon>
        <taxon>Bacillati</taxon>
        <taxon>Actinomycetota</taxon>
        <taxon>Actinomycetes</taxon>
        <taxon>Micromonosporales</taxon>
        <taxon>Micromonosporaceae</taxon>
        <taxon>Polymorphospora</taxon>
    </lineage>
</organism>
<dbReference type="EMBL" id="JBCGDC010000053">
    <property type="protein sequence ID" value="MFB6395230.1"/>
    <property type="molecule type" value="Genomic_DNA"/>
</dbReference>
<evidence type="ECO:0000256" key="1">
    <source>
        <dbReference type="SAM" id="SignalP"/>
    </source>
</evidence>
<reference evidence="2 3" key="1">
    <citation type="submission" date="2024-04" db="EMBL/GenBank/DDBJ databases">
        <title>Polymorphospora sp. isolated from Baiyangdian Lake in Xiong'an New Area.</title>
        <authorList>
            <person name="Zhang X."/>
            <person name="Liu J."/>
        </authorList>
    </citation>
    <scope>NUCLEOTIDE SEQUENCE [LARGE SCALE GENOMIC DNA]</scope>
    <source>
        <strain evidence="2 3">2-325</strain>
    </source>
</reference>
<dbReference type="Proteomes" id="UP001582793">
    <property type="component" value="Unassembled WGS sequence"/>
</dbReference>
<sequence>MQLGRRLLALLVLTAVVISTNAASEGQPRGRLVVTVGGLPSGAVPQVEIDGEGRVWRLGSSKALWVRPGRYTISVAPVDAGEAKFYGAVDAHQVDVAASDTVTVDARYRVAIPYTTKVVDDPEDPPTVAVAPDHVVLIAGEYADSLRPGDAIVVAEGPRTRDGLSRRVVALERKGGTVVARTTPVALLEVVPKLVMQFDHAHTTVMPAPAAGGGGGVLSLPHVPAEPWKRLESTLFEATLHEREGARPQKVEVQLAANMDINIDGYIDIDLWGDPYVEVGVTPKVDYDAGVSFSATGRTNMSTRKDIDLKKQGRSVSRICKSVVGKLLRIGPFSLGCDLKGVAQAEVASNGDIALSRGVKGSHSIPVSWRTGELPKGSLRGWPSEVERYSQTTVSAEGAATAQGGLTFSFGGNTWIADLKLLLRMSYGLEVKASANPLEVTAGQSFEAGLDIEIDVPIDRLDANVNLFSKEFDFGFSTSADHDERDLDPPAHVGIAFRDSAGLHVVRPATGEVETAPEGKGTPNGEILLGPDGRFLAASYLPGSGGYPQSLLIWDTETGKTYWTDETVGYGTFGFVDANTLVGIETDYPMDADDVAEGWLYQVDLPSGKLQRVASVPPYTDFAGLTSTGTVLALEPKWRDGKVWDQESSNLLWLSPDGEVSRRLHLDAVVSRGVMSPDRTRVAAVAAPWDTMSKFFIVDVESGQATSVDASRTGQLLNPESVRWADNTRVLAQEYDPDNPEGARTMMWESNEWHIVDTETDVYAIALGRGIQAVLTSHPYLSEPRPGDLYLFYGRPYAQRYDLYTQPQRQDEPISRGGVNRISFPVWQQPTFTPN</sequence>